<name>A0A177BDA3_9BILA</name>
<evidence type="ECO:0000256" key="6">
    <source>
        <dbReference type="ARBA" id="ARBA00023180"/>
    </source>
</evidence>
<evidence type="ECO:0000256" key="5">
    <source>
        <dbReference type="ARBA" id="ARBA00023136"/>
    </source>
</evidence>
<keyword evidence="3 7" id="KW-0812">Transmembrane</keyword>
<comment type="subcellular location">
    <subcellularLocation>
        <location evidence="7">Cell membrane</location>
        <topology evidence="7">Multi-pass membrane protein</topology>
    </subcellularLocation>
    <subcellularLocation>
        <location evidence="1">Membrane</location>
        <topology evidence="1">Multi-pass membrane protein</topology>
    </subcellularLocation>
</comment>
<proteinExistence type="inferred from homology"/>
<feature type="transmembrane region" description="Helical" evidence="7">
    <location>
        <begin position="219"/>
        <end position="240"/>
    </location>
</feature>
<dbReference type="PANTHER" id="PTHR12385:SF14">
    <property type="entry name" value="CHOLINE TRANSPORTER-LIKE 2"/>
    <property type="match status" value="1"/>
</dbReference>
<evidence type="ECO:0000256" key="4">
    <source>
        <dbReference type="ARBA" id="ARBA00022989"/>
    </source>
</evidence>
<evidence type="ECO:0000256" key="7">
    <source>
        <dbReference type="RuleBase" id="RU368066"/>
    </source>
</evidence>
<comment type="caution">
    <text evidence="8">The sequence shown here is derived from an EMBL/GenBank/DDBJ whole genome shotgun (WGS) entry which is preliminary data.</text>
</comment>
<evidence type="ECO:0000313" key="8">
    <source>
        <dbReference type="EMBL" id="OAF72195.1"/>
    </source>
</evidence>
<dbReference type="InterPro" id="IPR007603">
    <property type="entry name" value="Choline_transptr-like"/>
</dbReference>
<dbReference type="GO" id="GO:0005886">
    <property type="term" value="C:plasma membrane"/>
    <property type="evidence" value="ECO:0007669"/>
    <property type="project" value="UniProtKB-SubCell"/>
</dbReference>
<dbReference type="GO" id="GO:0022857">
    <property type="term" value="F:transmembrane transporter activity"/>
    <property type="evidence" value="ECO:0007669"/>
    <property type="project" value="UniProtKB-UniRule"/>
</dbReference>
<evidence type="ECO:0000256" key="2">
    <source>
        <dbReference type="ARBA" id="ARBA00007168"/>
    </source>
</evidence>
<feature type="transmembrane region" description="Helical" evidence="7">
    <location>
        <begin position="63"/>
        <end position="82"/>
    </location>
</feature>
<accession>A0A177BDA3</accession>
<comment type="similarity">
    <text evidence="2 7">Belongs to the CTL (choline transporter-like) family.</text>
</comment>
<gene>
    <name evidence="8" type="ORF">A3Q56_00010</name>
</gene>
<dbReference type="AlphaFoldDB" id="A0A177BDA3"/>
<keyword evidence="4 7" id="KW-1133">Transmembrane helix</keyword>
<comment type="function">
    <text evidence="7">Choline transporter.</text>
</comment>
<sequence length="337" mass="38556">MPASKQDFGEKYMQTIPTSNMPSNTTNTFEKYINTTIENVNCTINDNMQGSICKFLKQGGNEYIYFLHIFQFVCCLWIYNFIAGLSQMSIAGTYASHYWSPGKTNIFPLLNSIRMSLRYHIGTIAFGSMIITVIQVIRIFLEYIDYNLKNYTGIVGQFLIKCLKCCTYCLEKFIKFVNRNAYIMCAITGKNFFSSAKDAFSLIINNAALFCIQQGIASFMLFLIQFSITVGMGIFTFFWFDNRLQLESTKNIIPTYNVNIIWLPIIIIGISSLVISSIFFSVFRIGIDTLHFCIIIDLEKNNGSAQKPYKIPKNIHGTFISRNKKVKEIEKLSAETK</sequence>
<dbReference type="EMBL" id="LWCA01000001">
    <property type="protein sequence ID" value="OAF72195.1"/>
    <property type="molecule type" value="Genomic_DNA"/>
</dbReference>
<dbReference type="PANTHER" id="PTHR12385">
    <property type="entry name" value="CHOLINE TRANSPORTER-LIKE (SLC FAMILY 44)"/>
    <property type="match status" value="1"/>
</dbReference>
<evidence type="ECO:0000256" key="1">
    <source>
        <dbReference type="ARBA" id="ARBA00004141"/>
    </source>
</evidence>
<organism evidence="8 9">
    <name type="scientific">Intoshia linei</name>
    <dbReference type="NCBI Taxonomy" id="1819745"/>
    <lineage>
        <taxon>Eukaryota</taxon>
        <taxon>Metazoa</taxon>
        <taxon>Spiralia</taxon>
        <taxon>Lophotrochozoa</taxon>
        <taxon>Mesozoa</taxon>
        <taxon>Orthonectida</taxon>
        <taxon>Rhopaluridae</taxon>
        <taxon>Intoshia</taxon>
    </lineage>
</organism>
<dbReference type="Pfam" id="PF04515">
    <property type="entry name" value="Choline_transpo"/>
    <property type="match status" value="1"/>
</dbReference>
<comment type="caution">
    <text evidence="7">Lacks conserved residue(s) required for the propagation of feature annotation.</text>
</comment>
<reference evidence="8 9" key="1">
    <citation type="submission" date="2016-04" db="EMBL/GenBank/DDBJ databases">
        <title>The genome of Intoshia linei affirms orthonectids as highly simplified spiralians.</title>
        <authorList>
            <person name="Mikhailov K.V."/>
            <person name="Slusarev G.S."/>
            <person name="Nikitin M.A."/>
            <person name="Logacheva M.D."/>
            <person name="Penin A."/>
            <person name="Aleoshin V."/>
            <person name="Panchin Y.V."/>
        </authorList>
    </citation>
    <scope>NUCLEOTIDE SEQUENCE [LARGE SCALE GENOMIC DNA]</scope>
    <source>
        <strain evidence="8">Intl2013</strain>
        <tissue evidence="8">Whole animal</tissue>
    </source>
</reference>
<feature type="transmembrane region" description="Helical" evidence="7">
    <location>
        <begin position="260"/>
        <end position="283"/>
    </location>
</feature>
<feature type="transmembrane region" description="Helical" evidence="7">
    <location>
        <begin position="119"/>
        <end position="141"/>
    </location>
</feature>
<keyword evidence="5 7" id="KW-0472">Membrane</keyword>
<evidence type="ECO:0000313" key="9">
    <source>
        <dbReference type="Proteomes" id="UP000078046"/>
    </source>
</evidence>
<evidence type="ECO:0000256" key="3">
    <source>
        <dbReference type="ARBA" id="ARBA00022692"/>
    </source>
</evidence>
<protein>
    <recommendedName>
        <fullName evidence="7">Choline transporter-like protein</fullName>
    </recommendedName>
</protein>
<keyword evidence="6" id="KW-0325">Glycoprotein</keyword>
<keyword evidence="9" id="KW-1185">Reference proteome</keyword>
<dbReference type="Proteomes" id="UP000078046">
    <property type="component" value="Unassembled WGS sequence"/>
</dbReference>
<dbReference type="OrthoDB" id="420519at2759"/>